<proteinExistence type="inferred from homology"/>
<dbReference type="GO" id="GO:0046872">
    <property type="term" value="F:metal ion binding"/>
    <property type="evidence" value="ECO:0007669"/>
    <property type="project" value="UniProtKB-UniRule"/>
</dbReference>
<evidence type="ECO:0000256" key="1">
    <source>
        <dbReference type="RuleBase" id="RU366020"/>
    </source>
</evidence>
<evidence type="ECO:0000313" key="3">
    <source>
        <dbReference type="EMBL" id="KAJ5157597.1"/>
    </source>
</evidence>
<keyword evidence="4" id="KW-1185">Reference proteome</keyword>
<accession>A0A9W9HWB6</accession>
<comment type="cofactor">
    <cofactor evidence="1">
        <name>Mn(2+)</name>
        <dbReference type="ChEBI" id="CHEBI:29035"/>
    </cofactor>
</comment>
<comment type="cofactor">
    <cofactor evidence="1">
        <name>Mg(2+)</name>
        <dbReference type="ChEBI" id="CHEBI:18420"/>
    </cofactor>
</comment>
<dbReference type="EMBL" id="JAPQKN010000006">
    <property type="protein sequence ID" value="KAJ5157597.1"/>
    <property type="molecule type" value="Genomic_DNA"/>
</dbReference>
<dbReference type="Gene3D" id="3.60.40.10">
    <property type="entry name" value="PPM-type phosphatase domain"/>
    <property type="match status" value="1"/>
</dbReference>
<dbReference type="GO" id="GO:0004722">
    <property type="term" value="F:protein serine/threonine phosphatase activity"/>
    <property type="evidence" value="ECO:0007669"/>
    <property type="project" value="UniProtKB-EC"/>
</dbReference>
<dbReference type="GeneID" id="81429997"/>
<reference evidence="3" key="2">
    <citation type="journal article" date="2023" name="IMA Fungus">
        <title>Comparative genomic study of the Penicillium genus elucidates a diverse pangenome and 15 lateral gene transfer events.</title>
        <authorList>
            <person name="Petersen C."/>
            <person name="Sorensen T."/>
            <person name="Nielsen M.R."/>
            <person name="Sondergaard T.E."/>
            <person name="Sorensen J.L."/>
            <person name="Fitzpatrick D.A."/>
            <person name="Frisvad J.C."/>
            <person name="Nielsen K.L."/>
        </authorList>
    </citation>
    <scope>NUCLEOTIDE SEQUENCE</scope>
    <source>
        <strain evidence="3">IBT 26290</strain>
    </source>
</reference>
<sequence>MVPPSVSCRACSSVCSLQIQTLVRDRISHCSASTLFFAFARIQPSFAPASWKYALNNTPRRSFHSTPRRLSDPSPSAPRISYRVAVSSSGKGRRFHPLQNAYNFDPAVSDVIGVSKDKNPTTRRRNRPDSGEDAFFVSCIGTQVSGHPDAGGADAVAFAVADGVGGWTESRVDPADFSHGLCGYMAQSALAWDSPADKLRPKQLLQAGYDQVVDDPAIKAGGSTASVGVALPDGRVELANLGDSGSVLLRLAAVHHYSVPQTHGFNTPYQLSVIPPRMRAQASVFGGAFLEDFPKDAAVTNLQMQHGDVLMLATDGVFDNLNNQDILKIVTSRMILTGAWTTTEDDGVGIADSLAELTDPATSQPKEKENAALGSTLTLQSLLAASIAGEAKVASVDFRRDGPFAKEAQRYYPGDYYRGGKVDDICALVIVAVDESLAAGNSA</sequence>
<name>A0A9W9HWB6_9EURO</name>
<dbReference type="InterPro" id="IPR039123">
    <property type="entry name" value="PPTC7"/>
</dbReference>
<dbReference type="PANTHER" id="PTHR12320:SF1">
    <property type="entry name" value="PROTEIN PHOSPHATASE PTC7 HOMOLOG"/>
    <property type="match status" value="1"/>
</dbReference>
<keyword evidence="1" id="KW-0479">Metal-binding</keyword>
<evidence type="ECO:0000313" key="4">
    <source>
        <dbReference type="Proteomes" id="UP001149163"/>
    </source>
</evidence>
<keyword evidence="1" id="KW-0460">Magnesium</keyword>
<dbReference type="InterPro" id="IPR001932">
    <property type="entry name" value="PPM-type_phosphatase-like_dom"/>
</dbReference>
<comment type="catalytic activity">
    <reaction evidence="1">
        <text>O-phospho-L-seryl-[protein] + H2O = L-seryl-[protein] + phosphate</text>
        <dbReference type="Rhea" id="RHEA:20629"/>
        <dbReference type="Rhea" id="RHEA-COMP:9863"/>
        <dbReference type="Rhea" id="RHEA-COMP:11604"/>
        <dbReference type="ChEBI" id="CHEBI:15377"/>
        <dbReference type="ChEBI" id="CHEBI:29999"/>
        <dbReference type="ChEBI" id="CHEBI:43474"/>
        <dbReference type="ChEBI" id="CHEBI:83421"/>
        <dbReference type="EC" id="3.1.3.16"/>
    </reaction>
</comment>
<dbReference type="Pfam" id="PF13672">
    <property type="entry name" value="PP2C_2"/>
    <property type="match status" value="1"/>
</dbReference>
<dbReference type="EC" id="3.1.3.16" evidence="1"/>
<keyword evidence="1" id="KW-0904">Protein phosphatase</keyword>
<dbReference type="AlphaFoldDB" id="A0A9W9HWB6"/>
<protein>
    <recommendedName>
        <fullName evidence="1">Protein phosphatase</fullName>
        <ecNumber evidence="1">3.1.3.16</ecNumber>
    </recommendedName>
</protein>
<dbReference type="SUPFAM" id="SSF81606">
    <property type="entry name" value="PP2C-like"/>
    <property type="match status" value="1"/>
</dbReference>
<keyword evidence="1" id="KW-0464">Manganese</keyword>
<comment type="catalytic activity">
    <reaction evidence="1">
        <text>O-phospho-L-threonyl-[protein] + H2O = L-threonyl-[protein] + phosphate</text>
        <dbReference type="Rhea" id="RHEA:47004"/>
        <dbReference type="Rhea" id="RHEA-COMP:11060"/>
        <dbReference type="Rhea" id="RHEA-COMP:11605"/>
        <dbReference type="ChEBI" id="CHEBI:15377"/>
        <dbReference type="ChEBI" id="CHEBI:30013"/>
        <dbReference type="ChEBI" id="CHEBI:43474"/>
        <dbReference type="ChEBI" id="CHEBI:61977"/>
        <dbReference type="EC" id="3.1.3.16"/>
    </reaction>
</comment>
<keyword evidence="1" id="KW-0378">Hydrolase</keyword>
<organism evidence="3 4">
    <name type="scientific">Penicillium canariense</name>
    <dbReference type="NCBI Taxonomy" id="189055"/>
    <lineage>
        <taxon>Eukaryota</taxon>
        <taxon>Fungi</taxon>
        <taxon>Dikarya</taxon>
        <taxon>Ascomycota</taxon>
        <taxon>Pezizomycotina</taxon>
        <taxon>Eurotiomycetes</taxon>
        <taxon>Eurotiomycetidae</taxon>
        <taxon>Eurotiales</taxon>
        <taxon>Aspergillaceae</taxon>
        <taxon>Penicillium</taxon>
    </lineage>
</organism>
<comment type="caution">
    <text evidence="3">The sequence shown here is derived from an EMBL/GenBank/DDBJ whole genome shotgun (WGS) entry which is preliminary data.</text>
</comment>
<dbReference type="FunFam" id="3.60.40.10:FF:000123">
    <property type="entry name" value="Protein phosphatase 2C homolog 7, mitochondrial"/>
    <property type="match status" value="1"/>
</dbReference>
<dbReference type="OrthoDB" id="60843at2759"/>
<reference evidence="3" key="1">
    <citation type="submission" date="2022-11" db="EMBL/GenBank/DDBJ databases">
        <authorList>
            <person name="Petersen C."/>
        </authorList>
    </citation>
    <scope>NUCLEOTIDE SEQUENCE</scope>
    <source>
        <strain evidence="3">IBT 26290</strain>
    </source>
</reference>
<dbReference type="RefSeq" id="XP_056540586.1">
    <property type="nucleotide sequence ID" value="XM_056690821.1"/>
</dbReference>
<dbReference type="PROSITE" id="PS51746">
    <property type="entry name" value="PPM_2"/>
    <property type="match status" value="1"/>
</dbReference>
<dbReference type="InterPro" id="IPR036457">
    <property type="entry name" value="PPM-type-like_dom_sf"/>
</dbReference>
<comment type="similarity">
    <text evidence="1">Belongs to the PP2C family.</text>
</comment>
<feature type="domain" description="PPM-type phosphatase" evidence="2">
    <location>
        <begin position="111"/>
        <end position="432"/>
    </location>
</feature>
<dbReference type="SMART" id="SM00332">
    <property type="entry name" value="PP2Cc"/>
    <property type="match status" value="1"/>
</dbReference>
<gene>
    <name evidence="3" type="ORF">N7482_008697</name>
</gene>
<dbReference type="PANTHER" id="PTHR12320">
    <property type="entry name" value="PROTEIN PHOSPHATASE 2C"/>
    <property type="match status" value="1"/>
</dbReference>
<dbReference type="Proteomes" id="UP001149163">
    <property type="component" value="Unassembled WGS sequence"/>
</dbReference>
<evidence type="ECO:0000259" key="2">
    <source>
        <dbReference type="PROSITE" id="PS51746"/>
    </source>
</evidence>